<dbReference type="Pfam" id="PF13563">
    <property type="entry name" value="2_5_RNA_ligase2"/>
    <property type="match status" value="1"/>
</dbReference>
<dbReference type="GO" id="GO:0004113">
    <property type="term" value="F:2',3'-cyclic-nucleotide 3'-phosphodiesterase activity"/>
    <property type="evidence" value="ECO:0007669"/>
    <property type="project" value="InterPro"/>
</dbReference>
<proteinExistence type="predicted"/>
<sequence>MRGHPAFGTAKDGQTFFQWQQPGTIREPHLFYAFLVEDPVNAMLRHKAEHYSQELGLRGRLTPTDQMHISLIGLGDGKVEAVVDIARHVGLLIQAKPFDVCFDRLSAFGGGALVLRGSDHSPALQAFWRKLSAVIDDSPLKPFVTNSVEPHVTLLRDRLGVPKMREQFVEPMSWMVRSFALIRSHQGRYKCPAIWRLDGQDDALAGM</sequence>
<reference evidence="2 3" key="1">
    <citation type="submission" date="2020-07" db="EMBL/GenBank/DDBJ databases">
        <title>Definition of the novel symbiovar canariense within Mesorhizobium novociceri, a new species of genus Mesorhizobium nodulating Cicer canariense in the Caldera de Taburiente National Park (La Palma, Canary Islands).</title>
        <authorList>
            <person name="Leon-Barrios M."/>
            <person name="Perez-Yepez J."/>
            <person name="Flores-Felix J.D."/>
            <person name="Ramirez-Baena M.H."/>
            <person name="Pulido-Suarez L."/>
            <person name="Igual J.M."/>
            <person name="Velazquez E."/>
            <person name="Peix A."/>
        </authorList>
    </citation>
    <scope>NUCLEOTIDE SEQUENCE [LARGE SCALE GENOMIC DNA]</scope>
    <source>
        <strain evidence="2 3">CCANP35</strain>
    </source>
</reference>
<dbReference type="SUPFAM" id="SSF55144">
    <property type="entry name" value="LigT-like"/>
    <property type="match status" value="1"/>
</dbReference>
<keyword evidence="3" id="KW-1185">Reference proteome</keyword>
<evidence type="ECO:0000256" key="1">
    <source>
        <dbReference type="ARBA" id="ARBA00022801"/>
    </source>
</evidence>
<accession>A0A838B698</accession>
<keyword evidence="2" id="KW-0436">Ligase</keyword>
<dbReference type="Proteomes" id="UP000558284">
    <property type="component" value="Unassembled WGS sequence"/>
</dbReference>
<dbReference type="Gene3D" id="3.90.1140.10">
    <property type="entry name" value="Cyclic phosphodiesterase"/>
    <property type="match status" value="1"/>
</dbReference>
<dbReference type="GO" id="GO:0008664">
    <property type="term" value="F:RNA 2',3'-cyclic 3'-phosphodiesterase activity"/>
    <property type="evidence" value="ECO:0007669"/>
    <property type="project" value="InterPro"/>
</dbReference>
<dbReference type="GO" id="GO:0016874">
    <property type="term" value="F:ligase activity"/>
    <property type="evidence" value="ECO:0007669"/>
    <property type="project" value="UniProtKB-KW"/>
</dbReference>
<dbReference type="EMBL" id="JACDTY010000006">
    <property type="protein sequence ID" value="MBA1141521.1"/>
    <property type="molecule type" value="Genomic_DNA"/>
</dbReference>
<dbReference type="InterPro" id="IPR009097">
    <property type="entry name" value="Cyclic_Pdiesterase"/>
</dbReference>
<keyword evidence="1" id="KW-0378">Hydrolase</keyword>
<dbReference type="PANTHER" id="PTHR35561:SF1">
    <property type="entry name" value="RNA 2',3'-CYCLIC PHOSPHODIESTERASE"/>
    <property type="match status" value="1"/>
</dbReference>
<dbReference type="RefSeq" id="WP_181058401.1">
    <property type="nucleotide sequence ID" value="NZ_JACDTY010000006.1"/>
</dbReference>
<dbReference type="PANTHER" id="PTHR35561">
    <property type="entry name" value="RNA 2',3'-CYCLIC PHOSPHODIESTERASE"/>
    <property type="match status" value="1"/>
</dbReference>
<evidence type="ECO:0000313" key="2">
    <source>
        <dbReference type="EMBL" id="MBA1141521.1"/>
    </source>
</evidence>
<dbReference type="AlphaFoldDB" id="A0A838B698"/>
<evidence type="ECO:0000313" key="3">
    <source>
        <dbReference type="Proteomes" id="UP000558284"/>
    </source>
</evidence>
<protein>
    <submittedName>
        <fullName evidence="2">2'-5' RNA ligase family protein</fullName>
    </submittedName>
</protein>
<organism evidence="2 3">
    <name type="scientific">Mesorhizobium neociceri</name>
    <dbReference type="NCBI Taxonomy" id="1307853"/>
    <lineage>
        <taxon>Bacteria</taxon>
        <taxon>Pseudomonadati</taxon>
        <taxon>Pseudomonadota</taxon>
        <taxon>Alphaproteobacteria</taxon>
        <taxon>Hyphomicrobiales</taxon>
        <taxon>Phyllobacteriaceae</taxon>
        <taxon>Mesorhizobium</taxon>
    </lineage>
</organism>
<gene>
    <name evidence="2" type="ORF">H0241_14815</name>
</gene>
<dbReference type="InterPro" id="IPR004175">
    <property type="entry name" value="RNA_CPDase"/>
</dbReference>
<comment type="caution">
    <text evidence="2">The sequence shown here is derived from an EMBL/GenBank/DDBJ whole genome shotgun (WGS) entry which is preliminary data.</text>
</comment>
<name>A0A838B698_9HYPH</name>